<dbReference type="Proteomes" id="UP000325081">
    <property type="component" value="Unassembled WGS sequence"/>
</dbReference>
<feature type="transmembrane region" description="Helical" evidence="1">
    <location>
        <begin position="148"/>
        <end position="166"/>
    </location>
</feature>
<name>A0A5A7PKI4_STRAF</name>
<keyword evidence="4" id="KW-1185">Reference proteome</keyword>
<feature type="chain" id="PRO_5023004170" evidence="2">
    <location>
        <begin position="21"/>
        <end position="167"/>
    </location>
</feature>
<feature type="transmembrane region" description="Helical" evidence="1">
    <location>
        <begin position="116"/>
        <end position="136"/>
    </location>
</feature>
<keyword evidence="2" id="KW-0732">Signal</keyword>
<reference evidence="4" key="1">
    <citation type="journal article" date="2019" name="Curr. Biol.">
        <title>Genome Sequence of Striga asiatica Provides Insight into the Evolution of Plant Parasitism.</title>
        <authorList>
            <person name="Yoshida S."/>
            <person name="Kim S."/>
            <person name="Wafula E.K."/>
            <person name="Tanskanen J."/>
            <person name="Kim Y.M."/>
            <person name="Honaas L."/>
            <person name="Yang Z."/>
            <person name="Spallek T."/>
            <person name="Conn C.E."/>
            <person name="Ichihashi Y."/>
            <person name="Cheong K."/>
            <person name="Cui S."/>
            <person name="Der J.P."/>
            <person name="Gundlach H."/>
            <person name="Jiao Y."/>
            <person name="Hori C."/>
            <person name="Ishida J.K."/>
            <person name="Kasahara H."/>
            <person name="Kiba T."/>
            <person name="Kim M.S."/>
            <person name="Koo N."/>
            <person name="Laohavisit A."/>
            <person name="Lee Y.H."/>
            <person name="Lumba S."/>
            <person name="McCourt P."/>
            <person name="Mortimer J.C."/>
            <person name="Mutuku J.M."/>
            <person name="Nomura T."/>
            <person name="Sasaki-Sekimoto Y."/>
            <person name="Seto Y."/>
            <person name="Wang Y."/>
            <person name="Wakatake T."/>
            <person name="Sakakibara H."/>
            <person name="Demura T."/>
            <person name="Yamaguchi S."/>
            <person name="Yoneyama K."/>
            <person name="Manabe R.I."/>
            <person name="Nelson D.C."/>
            <person name="Schulman A.H."/>
            <person name="Timko M.P."/>
            <person name="dePamphilis C.W."/>
            <person name="Choi D."/>
            <person name="Shirasu K."/>
        </authorList>
    </citation>
    <scope>NUCLEOTIDE SEQUENCE [LARGE SCALE GENOMIC DNA]</scope>
    <source>
        <strain evidence="4">cv. UVA1</strain>
    </source>
</reference>
<proteinExistence type="predicted"/>
<sequence length="167" mass="18598">MMSIHIWCLQVVFHIHISSSKLPAELRKPKGTRRKSRGVDPTWTLPGKLFVYDFNLRQVFPLSETISYKYWSFDEVGAMHVIMTVWPMLSVPLLTRKRMPSFSAWRTRKRTVVLKAAARIPVLAAVVLGQLCGRAQKVAVADGASAGGVWAVVLFVLLALDVGAPVL</sequence>
<accession>A0A5A7PKI4</accession>
<organism evidence="3 4">
    <name type="scientific">Striga asiatica</name>
    <name type="common">Asiatic witchweed</name>
    <name type="synonym">Buchnera asiatica</name>
    <dbReference type="NCBI Taxonomy" id="4170"/>
    <lineage>
        <taxon>Eukaryota</taxon>
        <taxon>Viridiplantae</taxon>
        <taxon>Streptophyta</taxon>
        <taxon>Embryophyta</taxon>
        <taxon>Tracheophyta</taxon>
        <taxon>Spermatophyta</taxon>
        <taxon>Magnoliopsida</taxon>
        <taxon>eudicotyledons</taxon>
        <taxon>Gunneridae</taxon>
        <taxon>Pentapetalae</taxon>
        <taxon>asterids</taxon>
        <taxon>lamiids</taxon>
        <taxon>Lamiales</taxon>
        <taxon>Orobanchaceae</taxon>
        <taxon>Buchnereae</taxon>
        <taxon>Striga</taxon>
    </lineage>
</organism>
<keyword evidence="1" id="KW-0812">Transmembrane</keyword>
<dbReference type="EMBL" id="BKCP01004672">
    <property type="protein sequence ID" value="GER33126.1"/>
    <property type="molecule type" value="Genomic_DNA"/>
</dbReference>
<keyword evidence="1" id="KW-1133">Transmembrane helix</keyword>
<evidence type="ECO:0000256" key="1">
    <source>
        <dbReference type="SAM" id="Phobius"/>
    </source>
</evidence>
<evidence type="ECO:0000313" key="4">
    <source>
        <dbReference type="Proteomes" id="UP000325081"/>
    </source>
</evidence>
<comment type="caution">
    <text evidence="3">The sequence shown here is derived from an EMBL/GenBank/DDBJ whole genome shotgun (WGS) entry which is preliminary data.</text>
</comment>
<gene>
    <name evidence="3" type="ORF">STAS_09229</name>
</gene>
<evidence type="ECO:0000256" key="2">
    <source>
        <dbReference type="SAM" id="SignalP"/>
    </source>
</evidence>
<feature type="signal peptide" evidence="2">
    <location>
        <begin position="1"/>
        <end position="20"/>
    </location>
</feature>
<feature type="transmembrane region" description="Helical" evidence="1">
    <location>
        <begin position="77"/>
        <end position="95"/>
    </location>
</feature>
<keyword evidence="1" id="KW-0472">Membrane</keyword>
<dbReference type="AlphaFoldDB" id="A0A5A7PKI4"/>
<protein>
    <submittedName>
        <fullName evidence="3">Cellulose synthase 1</fullName>
    </submittedName>
</protein>
<evidence type="ECO:0000313" key="3">
    <source>
        <dbReference type="EMBL" id="GER33126.1"/>
    </source>
</evidence>